<dbReference type="InterPro" id="IPR001138">
    <property type="entry name" value="Zn2Cys6_DnaBD"/>
</dbReference>
<evidence type="ECO:0000256" key="3">
    <source>
        <dbReference type="SAM" id="Coils"/>
    </source>
</evidence>
<accession>A0AAE1M5W2</accession>
<dbReference type="Pfam" id="PF22939">
    <property type="entry name" value="WHD_GPIID"/>
    <property type="match status" value="1"/>
</dbReference>
<feature type="compositionally biased region" description="Pro residues" evidence="4">
    <location>
        <begin position="929"/>
        <end position="939"/>
    </location>
</feature>
<keyword evidence="2" id="KW-0539">Nucleus</keyword>
<name>A0AAE1M5W2_9HYPO</name>
<reference evidence="6" key="1">
    <citation type="submission" date="2023-11" db="EMBL/GenBank/DDBJ databases">
        <title>The genome sequences of three competitors of mushroom-forming fungi.</title>
        <authorList>
            <person name="Beijen E."/>
            <person name="Ohm R.A."/>
        </authorList>
    </citation>
    <scope>NUCLEOTIDE SEQUENCE</scope>
    <source>
        <strain evidence="6">CBS 100526</strain>
    </source>
</reference>
<feature type="region of interest" description="Disordered" evidence="4">
    <location>
        <begin position="978"/>
        <end position="1027"/>
    </location>
</feature>
<gene>
    <name evidence="6" type="ORF">Triagg1_4544</name>
</gene>
<sequence>MMREAFMELERTITVSDRAQLKHLSLEDVQQAALQVEKQLSASQSLRNMRRLSPLFTGLGYYSQAIEVLCNGTPYMPWLWAPIKLVLKISADYIEAFEQIIKVYSRLAEPLARFRLFDRSFSNNMEVQNTLAVYYSDILKFHGEVYKFVRRNAWQRLFATSWGRFQRRFDNIFADLKAHEDLVDKTVNAANVSEAKEMREKLEDWRQQEMAKLKKEEEERTSTEFRAVLSVLKVDETHQIKVFDNLISEANRNPGSCSWILQQSKIRSWARCERDTQFVVLHGFVGSGKSVLAAQIATFLRASEQSLVAAHFCTYLYPESTDYNSIMRSLMIQIIRLDPELITLSYDWLILKKKAPSNTVVEQLLRFLVEAMGALPEKQKTLHIIVDGLDECDDSMFLWAKLVMEYINKNLFYHRDEILKAAISLPRELGEFYGRMLSQIMANFDERSAQRISAVLSWIAFAKRPLRLAELLSALAFDTNQEQVDELVPAYILDRCEPLIQKQADSSYSFVHVSVRDFLQSSDTALLVTDIESQRRHGLATIRCLLSGQQLFATSYSDSERILRVLRGLHGFHMYATEFWTDYLLASLEFGQAQFFDSDFFALSCRLAKSFTGSKPDCEATDSSLSDPRLALIRQKDYRLYKMVKVVLLEQNKEALEVVSIHDDTACIQHDDTASDVITLKKRYQETIQKLLNYSTYPGVSFQQLEQFKQNFRTSAFTCRLWSCPHAALGFNNIDSLTRHEAEHSKHICRVQGCQYPVFTSARLLKNHVAEHHTSPDQRLKRSSIRKRPALVNPSGRDNVTHMIEAPEDEPYVYTIKCICSWSGVEGNTIHCENCDTWQHIDCYYPENPEEALQVDFPHSCKDCKSLEPLSQTATKRYTNGSQRRNADMLKQKNIGTKSNIASLLNDSPGARPADIPPQANTHKAQANPLPPPPIPPISPIEAQFSQMAPQMASYDAAPKHFIDPSIQDYQMELMRKERRQRESDGLHQTAIAAQKSRQDEDGRRPLNNNNQPASEQGPSITLTHYGSEIVPKLDRTMTDVYDDEFYEDKTGWTTDNGSLNDEFKLFNDDELNHEDDLFTTNTSSNAYDLFNDESSHDDAFKLFNEFYNPSLTTNSSPQTNLSTAESSDVFNQRISAANSQRLNTIQNSPSSSTSQDTSPYRQHPPLPPLPLHDSASQPRMSSQGRNALYYYRDPLDYRDPRDPRDTTPQPPQKPARIQAAEQQRLKTRYQNGLPLPIPPHLKVEGPRPPPPPPPPPLPPTPPLKAAGFPSTLPDSTPANKIPYPSVIFPYGLNLTASPPLALPPLVKNFLRERTCNFCLWKKIKCDGINPCDSCVTNGLFCAYKTIYNTNEG</sequence>
<dbReference type="InterPro" id="IPR027417">
    <property type="entry name" value="P-loop_NTPase"/>
</dbReference>
<keyword evidence="7" id="KW-1185">Reference proteome</keyword>
<keyword evidence="3" id="KW-0175">Coiled coil</keyword>
<dbReference type="Pfam" id="PF00172">
    <property type="entry name" value="Zn_clus"/>
    <property type="match status" value="1"/>
</dbReference>
<comment type="caution">
    <text evidence="6">The sequence shown here is derived from an EMBL/GenBank/DDBJ whole genome shotgun (WGS) entry which is preliminary data.</text>
</comment>
<dbReference type="GeneID" id="87918864"/>
<proteinExistence type="predicted"/>
<dbReference type="Pfam" id="PF24809">
    <property type="entry name" value="DUF7708"/>
    <property type="match status" value="1"/>
</dbReference>
<dbReference type="PROSITE" id="PS50048">
    <property type="entry name" value="ZN2_CY6_FUNGAL_2"/>
    <property type="match status" value="1"/>
</dbReference>
<evidence type="ECO:0000313" key="6">
    <source>
        <dbReference type="EMBL" id="KAK4075423.1"/>
    </source>
</evidence>
<dbReference type="RefSeq" id="XP_062756561.1">
    <property type="nucleotide sequence ID" value="XM_062898959.1"/>
</dbReference>
<protein>
    <submittedName>
        <fullName evidence="6">Transcriptional regulator family: Fungal Specific TF</fullName>
    </submittedName>
</protein>
<dbReference type="SUPFAM" id="SSF52540">
    <property type="entry name" value="P-loop containing nucleoside triphosphate hydrolases"/>
    <property type="match status" value="1"/>
</dbReference>
<dbReference type="PANTHER" id="PTHR10039:SF14">
    <property type="entry name" value="NACHT DOMAIN-CONTAINING PROTEIN"/>
    <property type="match status" value="1"/>
</dbReference>
<dbReference type="Pfam" id="PF24883">
    <property type="entry name" value="NPHP3_N"/>
    <property type="match status" value="1"/>
</dbReference>
<feature type="compositionally biased region" description="Polar residues" evidence="4">
    <location>
        <begin position="1175"/>
        <end position="1186"/>
    </location>
</feature>
<keyword evidence="1" id="KW-0677">Repeat</keyword>
<dbReference type="SUPFAM" id="SSF57903">
    <property type="entry name" value="FYVE/PHD zinc finger"/>
    <property type="match status" value="1"/>
</dbReference>
<feature type="compositionally biased region" description="Basic and acidic residues" evidence="4">
    <location>
        <begin position="1194"/>
        <end position="1206"/>
    </location>
</feature>
<dbReference type="EMBL" id="JAWRVG010000014">
    <property type="protein sequence ID" value="KAK4075423.1"/>
    <property type="molecule type" value="Genomic_DNA"/>
</dbReference>
<feature type="coiled-coil region" evidence="3">
    <location>
        <begin position="188"/>
        <end position="219"/>
    </location>
</feature>
<feature type="domain" description="Zn(2)-C6 fungal-type" evidence="5">
    <location>
        <begin position="1315"/>
        <end position="1344"/>
    </location>
</feature>
<dbReference type="InterPro" id="IPR013087">
    <property type="entry name" value="Znf_C2H2_type"/>
</dbReference>
<dbReference type="SMART" id="SM00355">
    <property type="entry name" value="ZnF_C2H2"/>
    <property type="match status" value="2"/>
</dbReference>
<dbReference type="GO" id="GO:0008270">
    <property type="term" value="F:zinc ion binding"/>
    <property type="evidence" value="ECO:0007669"/>
    <property type="project" value="InterPro"/>
</dbReference>
<evidence type="ECO:0000259" key="5">
    <source>
        <dbReference type="PROSITE" id="PS50048"/>
    </source>
</evidence>
<dbReference type="GO" id="GO:0000981">
    <property type="term" value="F:DNA-binding transcription factor activity, RNA polymerase II-specific"/>
    <property type="evidence" value="ECO:0007669"/>
    <property type="project" value="InterPro"/>
</dbReference>
<feature type="region of interest" description="Disordered" evidence="4">
    <location>
        <begin position="898"/>
        <end position="941"/>
    </location>
</feature>
<dbReference type="InterPro" id="IPR011011">
    <property type="entry name" value="Znf_FYVE_PHD"/>
</dbReference>
<dbReference type="Gene3D" id="3.30.40.10">
    <property type="entry name" value="Zinc/RING finger domain, C3HC4 (zinc finger)"/>
    <property type="match status" value="1"/>
</dbReference>
<dbReference type="SUPFAM" id="SSF57701">
    <property type="entry name" value="Zn2/Cys6 DNA-binding domain"/>
    <property type="match status" value="1"/>
</dbReference>
<evidence type="ECO:0000256" key="2">
    <source>
        <dbReference type="ARBA" id="ARBA00023242"/>
    </source>
</evidence>
<dbReference type="InterPro" id="IPR056125">
    <property type="entry name" value="DUF7708"/>
</dbReference>
<evidence type="ECO:0000256" key="4">
    <source>
        <dbReference type="SAM" id="MobiDB-lite"/>
    </source>
</evidence>
<feature type="compositionally biased region" description="Low complexity" evidence="4">
    <location>
        <begin position="1149"/>
        <end position="1160"/>
    </location>
</feature>
<dbReference type="Proteomes" id="UP001273209">
    <property type="component" value="Unassembled WGS sequence"/>
</dbReference>
<dbReference type="InterPro" id="IPR013083">
    <property type="entry name" value="Znf_RING/FYVE/PHD"/>
</dbReference>
<organism evidence="6 7">
    <name type="scientific">Trichoderma aggressivum f. europaeum</name>
    <dbReference type="NCBI Taxonomy" id="173218"/>
    <lineage>
        <taxon>Eukaryota</taxon>
        <taxon>Fungi</taxon>
        <taxon>Dikarya</taxon>
        <taxon>Ascomycota</taxon>
        <taxon>Pezizomycotina</taxon>
        <taxon>Sordariomycetes</taxon>
        <taxon>Hypocreomycetidae</taxon>
        <taxon>Hypocreales</taxon>
        <taxon>Hypocreaceae</taxon>
        <taxon>Trichoderma</taxon>
    </lineage>
</organism>
<dbReference type="InterPro" id="IPR036864">
    <property type="entry name" value="Zn2-C6_fun-type_DNA-bd_sf"/>
</dbReference>
<dbReference type="InterPro" id="IPR056884">
    <property type="entry name" value="NPHP3-like_N"/>
</dbReference>
<feature type="region of interest" description="Disordered" evidence="4">
    <location>
        <begin position="1140"/>
        <end position="1276"/>
    </location>
</feature>
<feature type="compositionally biased region" description="Pro residues" evidence="4">
    <location>
        <begin position="1247"/>
        <end position="1263"/>
    </location>
</feature>
<dbReference type="InterPro" id="IPR054471">
    <property type="entry name" value="GPIID_WHD"/>
</dbReference>
<dbReference type="SMART" id="SM00066">
    <property type="entry name" value="GAL4"/>
    <property type="match status" value="1"/>
</dbReference>
<dbReference type="CDD" id="cd00067">
    <property type="entry name" value="GAL4"/>
    <property type="match status" value="1"/>
</dbReference>
<feature type="compositionally biased region" description="Polar residues" evidence="4">
    <location>
        <begin position="1007"/>
        <end position="1025"/>
    </location>
</feature>
<evidence type="ECO:0000256" key="1">
    <source>
        <dbReference type="ARBA" id="ARBA00022737"/>
    </source>
</evidence>
<evidence type="ECO:0000313" key="7">
    <source>
        <dbReference type="Proteomes" id="UP001273209"/>
    </source>
</evidence>
<dbReference type="PANTHER" id="PTHR10039">
    <property type="entry name" value="AMELOGENIN"/>
    <property type="match status" value="1"/>
</dbReference>
<dbReference type="Gene3D" id="4.10.240.10">
    <property type="entry name" value="Zn(2)-C6 fungal-type DNA-binding domain"/>
    <property type="match status" value="1"/>
</dbReference>
<dbReference type="Gene3D" id="3.40.50.300">
    <property type="entry name" value="P-loop containing nucleotide triphosphate hydrolases"/>
    <property type="match status" value="1"/>
</dbReference>